<reference evidence="8 9" key="2">
    <citation type="submission" date="2013-02" db="EMBL/GenBank/DDBJ databases">
        <title>The Genome Sequence of Plasmodium falciparum NF135/5.C10.</title>
        <authorList>
            <consortium name="The Broad Institute Genome Sequencing Platform"/>
            <consortium name="The Broad Institute Genome Sequencing Center for Infectious Disease"/>
            <person name="Neafsey D."/>
            <person name="Cheeseman I."/>
            <person name="Volkman S."/>
            <person name="Adams J."/>
            <person name="Walker B."/>
            <person name="Young S.K."/>
            <person name="Zeng Q."/>
            <person name="Gargeya S."/>
            <person name="Fitzgerald M."/>
            <person name="Haas B."/>
            <person name="Abouelleil A."/>
            <person name="Alvarado L."/>
            <person name="Arachchi H.M."/>
            <person name="Berlin A.M."/>
            <person name="Chapman S.B."/>
            <person name="Dewar J."/>
            <person name="Goldberg J."/>
            <person name="Griggs A."/>
            <person name="Gujja S."/>
            <person name="Hansen M."/>
            <person name="Howarth C."/>
            <person name="Imamovic A."/>
            <person name="Larimer J."/>
            <person name="McCowan C."/>
            <person name="Murphy C."/>
            <person name="Neiman D."/>
            <person name="Pearson M."/>
            <person name="Priest M."/>
            <person name="Roberts A."/>
            <person name="Saif S."/>
            <person name="Shea T."/>
            <person name="Sisk P."/>
            <person name="Sykes S."/>
            <person name="Wortman J."/>
            <person name="Nusbaum C."/>
            <person name="Birren B."/>
        </authorList>
    </citation>
    <scope>NUCLEOTIDE SEQUENCE [LARGE SCALE GENOMIC DNA]</scope>
    <source>
        <strain evidence="8 9">NF135/5.C10</strain>
    </source>
</reference>
<dbReference type="Gene3D" id="1.10.1900.40">
    <property type="entry name" value="Acidic terminal segments, variant surface antigen of PfEMP1"/>
    <property type="match status" value="2"/>
</dbReference>
<evidence type="ECO:0000313" key="8">
    <source>
        <dbReference type="EMBL" id="ETW39373.1"/>
    </source>
</evidence>
<feature type="domain" description="Duffy-antigen binding" evidence="3">
    <location>
        <begin position="866"/>
        <end position="1047"/>
    </location>
</feature>
<dbReference type="Pfam" id="PF22672">
    <property type="entry name" value="DBL_C"/>
    <property type="match status" value="2"/>
</dbReference>
<feature type="region of interest" description="Disordered" evidence="1">
    <location>
        <begin position="797"/>
        <end position="841"/>
    </location>
</feature>
<dbReference type="Pfam" id="PF15447">
    <property type="entry name" value="NTS"/>
    <property type="match status" value="1"/>
</dbReference>
<sequence>MAPKGRSTNEIELSARDVLENIGIGIYNQEKIKKNPYEQQLKGTLSNARFHDGLHKAADLGVIPGPSHFSQLYYKKHTNNTKYYKDDRHPCHGRQGKRFDEGQKFECGNDKIIGNSDKYGSCAPPRRRHICDQNLEFLDNNHTDTIHDVLGNVLVTAKYEGESIVNDHPDKKNNGNKSGICTSLARSFADIGDIVRGRDMFKPNDKDAVRHGLKVVFKKIYDKLSPKVQEHYKDVDGSGNYYKLREDWWTANRDQVWKAITYKAPQDANYFRNVSGTTMAFTSAGKCRHNDNSVPTNLDYVPQFLRWYDEWADDFCRIRKIKLGNIKKSCTGESNNKHCSGEGYNCKLSDLKKNNIFMDLECPSCADDCKSYETWVENKKKEFNKQKKKYEKEVDATQNNDNNENGIYNKKFYDELKTSYKEVNSFFELLNKGPICENIDKKIQIDYNDTQKTFSRPDYCKSCPITDILCNDHECKSINEFNCREIKSMPNIRKNENETPIDIDILVNVNKKKVITDDLKNNYENCDLFKKLGKQKWKCKYKCNLDVCEPKQFDSNIYNERYISITVLFKRWLEYFLEDYNKLKEKLNSCMYNGEESVCIKACKKNCECVEKWINIKRSEWDKVRNRYVNQYVNKDDGTSNSLDNFLEQSQFKGELEKAKGDIKDLHQLEKSSECTQSVSRDKLCKEKDIIERLLLQLNKQVDECKKKNNDTNGNLCHDNIPKPLNDEDEDDEEYEAPPKPKPPSTPNPCANGGEDKSGGSGKIKSVTDVAERMHMGAQKQLYGNKGESALKGDMKNAKFKNNPNPNKLDGGKICEINTTHSNDSRRRRNRRGVYNGPCTGKNQERFKIGTDWKDDKFVSRTHNDVYMPPRRQHMCTSNLENLSTSSKGLTGANASDSLLGDVVLAAKMEGQDIKNKLTNNADASSICRALKYSFADLGDIIRGRDMWDKDDGAQKMERILKNVFGTLYKSLEGIRNHPKYADDENNKPPYKLLREDWWEANRHKVWKAMKCEISELKDMSGHHASSSHCGYSHGTPLDDYIPQRLRWMTEWAEWYCKEQSLLYGELVTKCAGCISKGGQCTQKDNDCEPCKAGCEAYKKKIEPWKKQWEKIKGKYEELYKKATTTTDITTSSGPKDEKDVVDFFQKLHEKNSDNTIYSTAAGYVHQEAHINDCNKQNVFCESGDKKNYAFRHQPHEYDEALNCGDREGPKAPKEKKENHVSSGKKKPCDIVEEHFKLKDNKTGGIDSCNPKDYGGTYPPWKCDKSSNLVTDDNVCMPPRRQKLCVINLQHLTENTSDGLRKAFIQCAAAETFLLWHKYKKDKNDNSNNLDNTLKSGTIPEEFKRQMFYTFGDFRDLCLGTDISARNYTISAVKNNIDKCFNKNGDKGKNDNTERKQWWDEIKNDVWEGMLCGLSHHIDEHEREKFTNSEAYQYNKLKDELEDFASRPPFLRWFTEWGDQFCKEHKVEKEKLLDNCREVDCRKKDESHQKIKEQCDKACKKYQEWLQGWKDQYKKQSAKFDKDKEGGKYEGTSAEDDVEYVSSAHDYLHDELQKLCEDGKCSCMEETSTQNDETDLPGQKFLPEALDNPPKGFEDKCECSEPYEPMSCVEKTAKKLRKNAENNIDIKLKGNGNTYNGNCKKVTKDKYQETKEGTCNFKDTVWSECILTNGQCKSTETDRFKVGGEWDCNGKTLDGNNKLCIPPRRKHMCLKNLENIVSTNISDSTELLKKIQDVAKSEGDDIVHKLLAQNPCNESIICDAMKYSFADLADIIRGTNIYKGPNGTNVLEKELKSVFETIYTKWKSENTNNKSKYTDVASFRSAWWDANRKDIWKAMTCSAPKDAHLKKKLNNPADKSPNTDSIMAKQEKCGYDKEPPDYDYIPERYRFLQEWSEYYCKALKEKNDEMKNDCTKCLENGAKCEKEEDKKKCEECNKKCEKYKEFVDKWEVQFEEQNQLYKELYMKAKAASKADAHRDSSIKFIKKLENICDDPHNAKKYLDKSTHCTDYVYSEINSNESSYAFSEYPMGYKAKCNCNKDSFKAKFGNTFPFIRPPVNIPNIPGLNTIKKAVAQIPKRIKNISPDAHTIHELVARSFDYFVPKFPKEVKPPPTHNILNDVLPSAIPVGIALALGSIAFLFIKKKPKSPVDLIRVLDIHKGDYDIPTPKSKNRYIPYVSDTYKGKTYIYMEGDSSGDEKYAFMSDTTDVTSSESEYEEMDINDIYVPGSPKYKTLIEVVLEPSKSDGNIPHSGDGDTLSDMTPTNTFTDEEWNELKHGFISQYIQSESLDVPQYDVSTELPTNTQRNILDVGINEKPFITSIHDRDLYTGEEISYNINMSTNSMDDPKYVSNNVYSGIDLINDTLSGNAHIDIYDEVLKRKENELFGTNYKKNTSNNSVAKLTNSDPIMNQINLLHKWLDRHRDMCNTWNTKEELLDKLNEQWNKEKDGGNVPSDNRSLNTNVSFEIDMDENKGKKEFSNMDTNVDTPTMDTILDDMEDDIYYDVNDDENPFVDDIPMDHNKVDVPKKVHVEMKILNNTFNGSLEPEFPISDVWNI</sequence>
<evidence type="ECO:0000259" key="5">
    <source>
        <dbReference type="Pfam" id="PF15447"/>
    </source>
</evidence>
<dbReference type="InterPro" id="IPR008602">
    <property type="entry name" value="Duffy-antigen-binding"/>
</dbReference>
<feature type="compositionally biased region" description="Basic and acidic residues" evidence="1">
    <location>
        <begin position="1202"/>
        <end position="1220"/>
    </location>
</feature>
<dbReference type="InterPro" id="IPR042202">
    <property type="entry name" value="Duffy-ag-bd_sf"/>
</dbReference>
<proteinExistence type="predicted"/>
<feature type="compositionally biased region" description="Pro residues" evidence="1">
    <location>
        <begin position="738"/>
        <end position="747"/>
    </location>
</feature>
<evidence type="ECO:0000259" key="2">
    <source>
        <dbReference type="Pfam" id="PF03011"/>
    </source>
</evidence>
<protein>
    <recommendedName>
        <fullName evidence="10">Duffy-binding-like domain-containing protein</fullName>
    </recommendedName>
</protein>
<reference evidence="8 9" key="1">
    <citation type="submission" date="2013-02" db="EMBL/GenBank/DDBJ databases">
        <title>The Genome Annotation of Plasmodium falciparum NF135/5.C10.</title>
        <authorList>
            <consortium name="The Broad Institute Genome Sequencing Platform"/>
            <consortium name="The Broad Institute Genome Sequencing Center for Infectious Disease"/>
            <person name="Neafsey D."/>
            <person name="Hoffman S."/>
            <person name="Volkman S."/>
            <person name="Rosenthal P."/>
            <person name="Walker B."/>
            <person name="Young S.K."/>
            <person name="Zeng Q."/>
            <person name="Gargeya S."/>
            <person name="Fitzgerald M."/>
            <person name="Haas B."/>
            <person name="Abouelleil A."/>
            <person name="Allen A.W."/>
            <person name="Alvarado L."/>
            <person name="Arachchi H.M."/>
            <person name="Berlin A.M."/>
            <person name="Chapman S.B."/>
            <person name="Gainer-Dewar J."/>
            <person name="Goldberg J."/>
            <person name="Griggs A."/>
            <person name="Gujja S."/>
            <person name="Hansen M."/>
            <person name="Howarth C."/>
            <person name="Imamovic A."/>
            <person name="Ireland A."/>
            <person name="Larimer J."/>
            <person name="McCowan C."/>
            <person name="Murphy C."/>
            <person name="Pearson M."/>
            <person name="Poon T.W."/>
            <person name="Priest M."/>
            <person name="Roberts A."/>
            <person name="Saif S."/>
            <person name="Shea T."/>
            <person name="Sisk P."/>
            <person name="Sykes S."/>
            <person name="Wortman J."/>
            <person name="Nusbaum C."/>
            <person name="Birren B."/>
        </authorList>
    </citation>
    <scope>NUCLEOTIDE SEQUENCE [LARGE SCALE GENOMIC DNA]</scope>
    <source>
        <strain evidence="8 9">NF135/5.C10</strain>
    </source>
</reference>
<dbReference type="InterPro" id="IPR029210">
    <property type="entry name" value="PfEMP1_NTS"/>
</dbReference>
<feature type="region of interest" description="Disordered" evidence="1">
    <location>
        <begin position="1202"/>
        <end position="1225"/>
    </location>
</feature>
<dbReference type="InterPro" id="IPR041480">
    <property type="entry name" value="CIDR1_gamma"/>
</dbReference>
<evidence type="ECO:0000256" key="1">
    <source>
        <dbReference type="SAM" id="MobiDB-lite"/>
    </source>
</evidence>
<name>W4I6L9_PLAFA</name>
<dbReference type="Gene3D" id="1.20.1310.20">
    <property type="entry name" value="Duffy-antigen binding domain"/>
    <property type="match status" value="4"/>
</dbReference>
<dbReference type="Pfam" id="PF03011">
    <property type="entry name" value="PFEMP"/>
    <property type="match status" value="1"/>
</dbReference>
<evidence type="ECO:0000259" key="3">
    <source>
        <dbReference type="Pfam" id="PF05424"/>
    </source>
</evidence>
<dbReference type="EMBL" id="KI926185">
    <property type="protein sequence ID" value="ETW39373.1"/>
    <property type="molecule type" value="Genomic_DNA"/>
</dbReference>
<feature type="compositionally biased region" description="Acidic residues" evidence="1">
    <location>
        <begin position="727"/>
        <end position="736"/>
    </location>
</feature>
<evidence type="ECO:0008006" key="10">
    <source>
        <dbReference type="Google" id="ProtNLM"/>
    </source>
</evidence>
<evidence type="ECO:0000259" key="7">
    <source>
        <dbReference type="Pfam" id="PF22672"/>
    </source>
</evidence>
<dbReference type="InterPro" id="IPR044932">
    <property type="entry name" value="PfEMP1_ATS_sf"/>
</dbReference>
<dbReference type="GO" id="GO:0016020">
    <property type="term" value="C:membrane"/>
    <property type="evidence" value="ECO:0007669"/>
    <property type="project" value="InterPro"/>
</dbReference>
<dbReference type="Gene3D" id="1.20.58.1930">
    <property type="match status" value="1"/>
</dbReference>
<evidence type="ECO:0000259" key="4">
    <source>
        <dbReference type="Pfam" id="PF15445"/>
    </source>
</evidence>
<dbReference type="FunFam" id="1.10.1900.40:FF:000001">
    <property type="entry name" value="Erythrocyte membrane protein 1"/>
    <property type="match status" value="1"/>
</dbReference>
<dbReference type="Pfam" id="PF05424">
    <property type="entry name" value="Duffy_binding"/>
    <property type="match status" value="4"/>
</dbReference>
<feature type="domain" description="Cysteine-rich interdomain region 1 gamma" evidence="6">
    <location>
        <begin position="502"/>
        <end position="552"/>
    </location>
</feature>
<feature type="region of interest" description="Disordered" evidence="1">
    <location>
        <begin position="707"/>
        <end position="763"/>
    </location>
</feature>
<feature type="domain" description="Duffy-antigen binding" evidence="3">
    <location>
        <begin position="120"/>
        <end position="306"/>
    </location>
</feature>
<feature type="domain" description="Plasmodium falciparum erythrocyte membrane protein 1 acidic terminal segment" evidence="4">
    <location>
        <begin position="2122"/>
        <end position="2552"/>
    </location>
</feature>
<feature type="domain" description="Duffy-binding-like" evidence="2">
    <location>
        <begin position="568"/>
        <end position="711"/>
    </location>
</feature>
<dbReference type="InterPro" id="IPR054595">
    <property type="entry name" value="DBL_C"/>
</dbReference>
<evidence type="ECO:0000313" key="9">
    <source>
        <dbReference type="Proteomes" id="UP000019114"/>
    </source>
</evidence>
<gene>
    <name evidence="8" type="ORF">PFNF135_06237</name>
</gene>
<feature type="domain" description="Duffy-antigen binding" evidence="3">
    <location>
        <begin position="1699"/>
        <end position="1886"/>
    </location>
</feature>
<dbReference type="InterPro" id="IPR029211">
    <property type="entry name" value="PfEMP1_ATS"/>
</dbReference>
<dbReference type="GO" id="GO:0046789">
    <property type="term" value="F:host cell surface receptor binding"/>
    <property type="evidence" value="ECO:0007669"/>
    <property type="project" value="InterPro"/>
</dbReference>
<accession>W4I6L9</accession>
<dbReference type="Gene3D" id="1.20.58.830">
    <property type="match status" value="4"/>
</dbReference>
<dbReference type="SUPFAM" id="SSF140924">
    <property type="entry name" value="Duffy binding domain-like"/>
    <property type="match status" value="5"/>
</dbReference>
<dbReference type="InterPro" id="IPR004258">
    <property type="entry name" value="DBL"/>
</dbReference>
<evidence type="ECO:0000259" key="6">
    <source>
        <dbReference type="Pfam" id="PF18562"/>
    </source>
</evidence>
<feature type="domain" description="Plasmodium falciparum erythrocyte membrane protein-1 N-terminal segment" evidence="5">
    <location>
        <begin position="14"/>
        <end position="49"/>
    </location>
</feature>
<dbReference type="Pfam" id="PF15445">
    <property type="entry name" value="ATS"/>
    <property type="match status" value="1"/>
</dbReference>
<dbReference type="FunFam" id="1.20.1310.20:FF:000003">
    <property type="entry name" value="Erythrocyte membrane protein 1, PfEMP1"/>
    <property type="match status" value="2"/>
</dbReference>
<dbReference type="Proteomes" id="UP000019114">
    <property type="component" value="Unassembled WGS sequence"/>
</dbReference>
<dbReference type="FunFam" id="1.20.58.830:FF:000021">
    <property type="entry name" value="Erythrocyte membrane protein 1, PfEMP1"/>
    <property type="match status" value="1"/>
</dbReference>
<feature type="domain" description="Duffy-binding-like" evidence="7">
    <location>
        <begin position="1890"/>
        <end position="2022"/>
    </location>
</feature>
<dbReference type="OrthoDB" id="10521891at2759"/>
<dbReference type="FunFam" id="1.20.58.1930:FF:000001">
    <property type="entry name" value="Erythrocyte membrane protein 1, PfEMP1"/>
    <property type="match status" value="1"/>
</dbReference>
<organism evidence="8 9">
    <name type="scientific">Plasmodium falciparum NF135/5.C10</name>
    <dbReference type="NCBI Taxonomy" id="1036726"/>
    <lineage>
        <taxon>Eukaryota</taxon>
        <taxon>Sar</taxon>
        <taxon>Alveolata</taxon>
        <taxon>Apicomplexa</taxon>
        <taxon>Aconoidasida</taxon>
        <taxon>Haemosporida</taxon>
        <taxon>Plasmodiidae</taxon>
        <taxon>Plasmodium</taxon>
        <taxon>Plasmodium (Laverania)</taxon>
    </lineage>
</organism>
<dbReference type="Pfam" id="PF18562">
    <property type="entry name" value="CIDR1_gamma"/>
    <property type="match status" value="1"/>
</dbReference>
<feature type="domain" description="Duffy-binding-like" evidence="7">
    <location>
        <begin position="310"/>
        <end position="456"/>
    </location>
</feature>
<feature type="domain" description="Duffy-antigen binding" evidence="3">
    <location>
        <begin position="1275"/>
        <end position="1433"/>
    </location>
</feature>